<evidence type="ECO:0000256" key="4">
    <source>
        <dbReference type="ARBA" id="ARBA00022833"/>
    </source>
</evidence>
<dbReference type="GO" id="GO:0030496">
    <property type="term" value="C:midbody"/>
    <property type="evidence" value="ECO:0007669"/>
    <property type="project" value="TreeGrafter"/>
</dbReference>
<dbReference type="SUPFAM" id="SSF57903">
    <property type="entry name" value="FYVE/PHD zinc finger"/>
    <property type="match status" value="1"/>
</dbReference>
<dbReference type="GO" id="GO:0000724">
    <property type="term" value="P:double-strand break repair via homologous recombination"/>
    <property type="evidence" value="ECO:0007669"/>
    <property type="project" value="InterPro"/>
</dbReference>
<dbReference type="Pfam" id="PF01363">
    <property type="entry name" value="FYVE"/>
    <property type="match status" value="1"/>
</dbReference>
<keyword evidence="3 5" id="KW-0863">Zinc-finger</keyword>
<evidence type="ECO:0000259" key="6">
    <source>
        <dbReference type="PROSITE" id="PS50178"/>
    </source>
</evidence>
<proteinExistence type="predicted"/>
<sequence length="1893" mass="213612">MLCGKQAERFGTNKGVSTTRKEDVYFGEYKECSKCWNAVDFPDEPNGDIFIRHTHSWYSGSWSNYNSSEYLPLSLRSMKDHIAFWSSLHVATVEFQTALDGADDKIQSASIKSSSSSTGISSTSDDDYTAKAHVAFRKLLEICKGNGRSSGNYLHYLQQVYTYLKLVTSLLQQNLPSKPAYPSTPSRSVKYFDIFNNSLRALLGQLVFECDISPSDLEPVTQKLKLNLVYNIVRNCCPEIPNSFPRNSLNTGNECGMKWGRIILNNSGQWSGPIRHPEVTVRTLLADVLHIIQEQSGNFTNKNNNFLNREHIIVLAKNAFVKAVLAGTCELSVIDLDLLVPGDETLVFYTNLANLMWIHSLLILETSPQSMDLSVPFERMKDYSTLSAANSEKWWNTKLGLFSSNSLERQVVQLSVGYNVGKLGFISLQDVYGLLLGELTFLSAISLRTCAVTGKFQRDTTSLLTSTSVDPRVLFVLLNGQKQSPKTQVLCAESVDIQLDSSMREFLNHNVKFDTVSQELVIPELLHFYQDYVQLNQEPESHVAVPAFTNMKSPHHFSLEEDDTRRSTFYSRERLTQLVDFLRDNTDGQLQIEISQFASTLSISQLETAGTVVKIEKPNNEFGILLDYSRVENDASATVSKSNENCDLCEDLWKHRVVRDSVLKFMECHCWVLSLLVQKIHQEKSLHASPANEILSHKMTDERTKCLERLFRSKWVDALKPVFQNNVIVAALHSKPGMVELWGLLNSLVKKQEWHQCAEIIWALPETELLDDPKLQKFHDVVMYEQASTLPDEESASPWWYCQHIGDMSVQAQCLLQHLPQWPGHGCQDALKALLEHHHQTLSPGLKSQLQEMLQRISIYEKVLPFASSAGMKTWYDVSCTSKENPSFILELLMEAKAFQVCLEWAKLHNIATHSQHHVDSRFLLLFLEHELPDFSSAAKLLESLPVQQTVAICNELIQQLRSISCLKFITTFLLNSCSSNLSTKQLSEYQNLSIGIQMMTVLPYLEQVQHWELIGQPHLIMEQFIMNTRLEMLEKMVSEVYPLITQLPATSPMSLTNIDSMLRHYASKALEFRVAQCPASCRTLPAEERLLVSLSLGSAHSEDFVMPAAVPSKNEWVPNDEVTECMCCQSVAFSMFNRRHHCRRCGRVICGSCSTQRTKVMGYDSVAVRVCDDCHQQMVNDSELSISPVCGENQPSILLNLENSVNSNLTWRLTTDEAYNTTLREEFGFEHAPSVSLCLAILKLHSEHVGYPRFLLDACDRMLRLLQPVGPGTANPEVDYSVVIRMVRSLVVAAKVKHARSGLNTGVAHCDQLLSQVDLLNMLVKSGCSALIPAEPLNGHALRHLRDRLVEEELWMLAMEVSTKSGLDRNGVWAAWGKACLRAGCWDEAREKFSHCLEKVSLGPDSARPPRSPPLLNEIIQILKEGAYTVDRKVLQQADKIRASRAVPVVLLTSPALTVLHSLSSLKEVAHGNYPQTTPPLNTVVIGPKLDPLFYEECRYYLTSYGSHAGIISFYLSHDDLVEALKHVLSQKVDPEVFLDMIYIPCLRQGLISDLHQELSAVDPTHEVWKLYLCHVCYHFEKQGLLNVLYQLQVYMHDYVRAAMTCIRFYQKGARNYSDLASNLEHLYRAQSHLENELLTAQWETSTRSSPVQKMGSALQLAMKLDPREVNHHLSTIFRQIEVTKFLNSCEREQRHVMDLIPELLQLMQTSGILGTKVPSYSVPTLFGANIERMQLAVLAILCGKNVEEGFGLAFRIIEDYHLKASQIYSLAGMKLAHDYCLPDIEQLISCIQSSGVSDTSPVCDTVLVLCVQALSEKENPGDTESLIKLIVDPGNKISAYIKCHQLKSAYLLAVKYNRLEDVRKILHEAEKLGQTKIQQICLRRLGQQAGT</sequence>
<dbReference type="Pfam" id="PF25569">
    <property type="entry name" value="TPR_ZFYVE26"/>
    <property type="match status" value="1"/>
</dbReference>
<dbReference type="Gene3D" id="3.30.40.10">
    <property type="entry name" value="Zinc/RING finger domain, C3HC4 (zinc finger)"/>
    <property type="match status" value="1"/>
</dbReference>
<evidence type="ECO:0000313" key="8">
    <source>
        <dbReference type="Proteomes" id="UP000235965"/>
    </source>
</evidence>
<dbReference type="FunCoup" id="A0A2J7QNB5">
    <property type="interactions" value="21"/>
</dbReference>
<comment type="caution">
    <text evidence="7">The sequence shown here is derived from an EMBL/GenBank/DDBJ whole genome shotgun (WGS) entry which is preliminary data.</text>
</comment>
<dbReference type="InterPro" id="IPR057946">
    <property type="entry name" value="TPR_ZFYVE26"/>
</dbReference>
<dbReference type="GO" id="GO:0032266">
    <property type="term" value="F:phosphatidylinositol-3-phosphate binding"/>
    <property type="evidence" value="ECO:0007669"/>
    <property type="project" value="InterPro"/>
</dbReference>
<keyword evidence="2" id="KW-0479">Metal-binding</keyword>
<feature type="domain" description="FYVE-type" evidence="6">
    <location>
        <begin position="1120"/>
        <end position="1180"/>
    </location>
</feature>
<dbReference type="InterPro" id="IPR011011">
    <property type="entry name" value="Znf_FYVE_PHD"/>
</dbReference>
<evidence type="ECO:0000256" key="3">
    <source>
        <dbReference type="ARBA" id="ARBA00022771"/>
    </source>
</evidence>
<dbReference type="InterPro" id="IPR000306">
    <property type="entry name" value="Znf_FYVE"/>
</dbReference>
<accession>A0A2J7QNB5</accession>
<dbReference type="GO" id="GO:0000281">
    <property type="term" value="P:mitotic cytokinesis"/>
    <property type="evidence" value="ECO:0007669"/>
    <property type="project" value="InterPro"/>
</dbReference>
<dbReference type="InterPro" id="IPR013083">
    <property type="entry name" value="Znf_RING/FYVE/PHD"/>
</dbReference>
<keyword evidence="4" id="KW-0862">Zinc</keyword>
<dbReference type="Proteomes" id="UP000235965">
    <property type="component" value="Unassembled WGS sequence"/>
</dbReference>
<name>A0A2J7QNB5_9NEOP</name>
<evidence type="ECO:0000256" key="1">
    <source>
        <dbReference type="ARBA" id="ARBA00022553"/>
    </source>
</evidence>
<dbReference type="InterPro" id="IPR028730">
    <property type="entry name" value="ZFYVE26"/>
</dbReference>
<dbReference type="PANTHER" id="PTHR46591">
    <property type="entry name" value="ZINC FINGER FYVE DOMAIN-CONTAINING PROTEIN 26"/>
    <property type="match status" value="1"/>
</dbReference>
<dbReference type="PROSITE" id="PS50178">
    <property type="entry name" value="ZF_FYVE"/>
    <property type="match status" value="1"/>
</dbReference>
<gene>
    <name evidence="7" type="ORF">B7P43_G04236</name>
</gene>
<dbReference type="OrthoDB" id="1936617at2759"/>
<dbReference type="GO" id="GO:0008270">
    <property type="term" value="F:zinc ion binding"/>
    <property type="evidence" value="ECO:0007669"/>
    <property type="project" value="UniProtKB-KW"/>
</dbReference>
<evidence type="ECO:0000313" key="7">
    <source>
        <dbReference type="EMBL" id="PNF30081.1"/>
    </source>
</evidence>
<dbReference type="PANTHER" id="PTHR46591:SF1">
    <property type="entry name" value="ZINC FINGER FYVE DOMAIN-CONTAINING PROTEIN 26"/>
    <property type="match status" value="1"/>
</dbReference>
<keyword evidence="1" id="KW-0597">Phosphoprotein</keyword>
<dbReference type="InterPro" id="IPR006869">
    <property type="entry name" value="DUF547"/>
</dbReference>
<dbReference type="EMBL" id="NEVH01013196">
    <property type="protein sequence ID" value="PNF30081.1"/>
    <property type="molecule type" value="Genomic_DNA"/>
</dbReference>
<reference evidence="7 8" key="1">
    <citation type="submission" date="2017-12" db="EMBL/GenBank/DDBJ databases">
        <title>Hemimetabolous genomes reveal molecular basis of termite eusociality.</title>
        <authorList>
            <person name="Harrison M.C."/>
            <person name="Jongepier E."/>
            <person name="Robertson H.M."/>
            <person name="Arning N."/>
            <person name="Bitard-Feildel T."/>
            <person name="Chao H."/>
            <person name="Childers C.P."/>
            <person name="Dinh H."/>
            <person name="Doddapaneni H."/>
            <person name="Dugan S."/>
            <person name="Gowin J."/>
            <person name="Greiner C."/>
            <person name="Han Y."/>
            <person name="Hu H."/>
            <person name="Hughes D.S.T."/>
            <person name="Huylmans A.-K."/>
            <person name="Kemena C."/>
            <person name="Kremer L.P.M."/>
            <person name="Lee S.L."/>
            <person name="Lopez-Ezquerra A."/>
            <person name="Mallet L."/>
            <person name="Monroy-Kuhn J.M."/>
            <person name="Moser A."/>
            <person name="Murali S.C."/>
            <person name="Muzny D.M."/>
            <person name="Otani S."/>
            <person name="Piulachs M.-D."/>
            <person name="Poelchau M."/>
            <person name="Qu J."/>
            <person name="Schaub F."/>
            <person name="Wada-Katsumata A."/>
            <person name="Worley K.C."/>
            <person name="Xie Q."/>
            <person name="Ylla G."/>
            <person name="Poulsen M."/>
            <person name="Gibbs R.A."/>
            <person name="Schal C."/>
            <person name="Richards S."/>
            <person name="Belles X."/>
            <person name="Korb J."/>
            <person name="Bornberg-Bauer E."/>
        </authorList>
    </citation>
    <scope>NUCLEOTIDE SEQUENCE [LARGE SCALE GENOMIC DNA]</scope>
    <source>
        <tissue evidence="7">Whole body</tissue>
    </source>
</reference>
<dbReference type="Pfam" id="PF04784">
    <property type="entry name" value="DUF547"/>
    <property type="match status" value="1"/>
</dbReference>
<dbReference type="InParanoid" id="A0A2J7QNB5"/>
<evidence type="ECO:0000256" key="5">
    <source>
        <dbReference type="PROSITE-ProRule" id="PRU00091"/>
    </source>
</evidence>
<dbReference type="InterPro" id="IPR017455">
    <property type="entry name" value="Znf_FYVE-rel"/>
</dbReference>
<protein>
    <recommendedName>
        <fullName evidence="6">FYVE-type domain-containing protein</fullName>
    </recommendedName>
</protein>
<dbReference type="STRING" id="105785.A0A2J7QNB5"/>
<dbReference type="GO" id="GO:0032465">
    <property type="term" value="P:regulation of cytokinesis"/>
    <property type="evidence" value="ECO:0007669"/>
    <property type="project" value="TreeGrafter"/>
</dbReference>
<dbReference type="GO" id="GO:0005813">
    <property type="term" value="C:centrosome"/>
    <property type="evidence" value="ECO:0007669"/>
    <property type="project" value="TreeGrafter"/>
</dbReference>
<dbReference type="SMART" id="SM00064">
    <property type="entry name" value="FYVE"/>
    <property type="match status" value="1"/>
</dbReference>
<evidence type="ECO:0000256" key="2">
    <source>
        <dbReference type="ARBA" id="ARBA00022723"/>
    </source>
</evidence>
<organism evidence="7 8">
    <name type="scientific">Cryptotermes secundus</name>
    <dbReference type="NCBI Taxonomy" id="105785"/>
    <lineage>
        <taxon>Eukaryota</taxon>
        <taxon>Metazoa</taxon>
        <taxon>Ecdysozoa</taxon>
        <taxon>Arthropoda</taxon>
        <taxon>Hexapoda</taxon>
        <taxon>Insecta</taxon>
        <taxon>Pterygota</taxon>
        <taxon>Neoptera</taxon>
        <taxon>Polyneoptera</taxon>
        <taxon>Dictyoptera</taxon>
        <taxon>Blattodea</taxon>
        <taxon>Blattoidea</taxon>
        <taxon>Termitoidae</taxon>
        <taxon>Kalotermitidae</taxon>
        <taxon>Cryptotermitinae</taxon>
        <taxon>Cryptotermes</taxon>
    </lineage>
</organism>
<keyword evidence="8" id="KW-1185">Reference proteome</keyword>
<dbReference type="GO" id="GO:0005765">
    <property type="term" value="C:lysosomal membrane"/>
    <property type="evidence" value="ECO:0007669"/>
    <property type="project" value="TreeGrafter"/>
</dbReference>